<dbReference type="InterPro" id="IPR000863">
    <property type="entry name" value="Sulfotransferase_dom"/>
</dbReference>
<proteinExistence type="inferred from homology"/>
<dbReference type="SUPFAM" id="SSF52540">
    <property type="entry name" value="P-loop containing nucleoside triphosphate hydrolases"/>
    <property type="match status" value="1"/>
</dbReference>
<dbReference type="Gene3D" id="3.40.50.300">
    <property type="entry name" value="P-loop containing nucleotide triphosphate hydrolases"/>
    <property type="match status" value="1"/>
</dbReference>
<keyword evidence="2 4" id="KW-0808">Transferase</keyword>
<dbReference type="FunCoup" id="A0A2J7QLW7">
    <property type="interactions" value="15"/>
</dbReference>
<dbReference type="Pfam" id="PF00685">
    <property type="entry name" value="Sulfotransfer_1"/>
    <property type="match status" value="1"/>
</dbReference>
<feature type="domain" description="Sulfotransferase" evidence="3">
    <location>
        <begin position="62"/>
        <end position="323"/>
    </location>
</feature>
<dbReference type="InterPro" id="IPR027417">
    <property type="entry name" value="P-loop_NTPase"/>
</dbReference>
<dbReference type="OrthoDB" id="205623at2759"/>
<dbReference type="Proteomes" id="UP000235965">
    <property type="component" value="Unassembled WGS sequence"/>
</dbReference>
<evidence type="ECO:0000256" key="1">
    <source>
        <dbReference type="ARBA" id="ARBA00005771"/>
    </source>
</evidence>
<evidence type="ECO:0000256" key="2">
    <source>
        <dbReference type="ARBA" id="ARBA00022679"/>
    </source>
</evidence>
<dbReference type="EMBL" id="NEVH01013241">
    <property type="protein sequence ID" value="PNF29573.1"/>
    <property type="molecule type" value="Genomic_DNA"/>
</dbReference>
<comment type="caution">
    <text evidence="4">The sequence shown here is derived from an EMBL/GenBank/DDBJ whole genome shotgun (WGS) entry which is preliminary data.</text>
</comment>
<dbReference type="GO" id="GO:0008146">
    <property type="term" value="F:sulfotransferase activity"/>
    <property type="evidence" value="ECO:0007669"/>
    <property type="project" value="InterPro"/>
</dbReference>
<evidence type="ECO:0000259" key="3">
    <source>
        <dbReference type="Pfam" id="PF00685"/>
    </source>
</evidence>
<dbReference type="STRING" id="105785.A0A2J7QLW7"/>
<gene>
    <name evidence="4" type="ORF">B7P43_G01905</name>
</gene>
<evidence type="ECO:0000313" key="4">
    <source>
        <dbReference type="EMBL" id="PNF29572.1"/>
    </source>
</evidence>
<name>A0A2J7QLW7_9NEOP</name>
<comment type="similarity">
    <text evidence="1">Belongs to the sulfotransferase 1 family.</text>
</comment>
<dbReference type="AlphaFoldDB" id="A0A2J7QLW7"/>
<evidence type="ECO:0000313" key="5">
    <source>
        <dbReference type="Proteomes" id="UP000235965"/>
    </source>
</evidence>
<reference evidence="4 5" key="1">
    <citation type="submission" date="2017-12" db="EMBL/GenBank/DDBJ databases">
        <title>Hemimetabolous genomes reveal molecular basis of termite eusociality.</title>
        <authorList>
            <person name="Harrison M.C."/>
            <person name="Jongepier E."/>
            <person name="Robertson H.M."/>
            <person name="Arning N."/>
            <person name="Bitard-Feildel T."/>
            <person name="Chao H."/>
            <person name="Childers C.P."/>
            <person name="Dinh H."/>
            <person name="Doddapaneni H."/>
            <person name="Dugan S."/>
            <person name="Gowin J."/>
            <person name="Greiner C."/>
            <person name="Han Y."/>
            <person name="Hu H."/>
            <person name="Hughes D.S.T."/>
            <person name="Huylmans A.-K."/>
            <person name="Kemena C."/>
            <person name="Kremer L.P.M."/>
            <person name="Lee S.L."/>
            <person name="Lopez-Ezquerra A."/>
            <person name="Mallet L."/>
            <person name="Monroy-Kuhn J.M."/>
            <person name="Moser A."/>
            <person name="Murali S.C."/>
            <person name="Muzny D.M."/>
            <person name="Otani S."/>
            <person name="Piulachs M.-D."/>
            <person name="Poelchau M."/>
            <person name="Qu J."/>
            <person name="Schaub F."/>
            <person name="Wada-Katsumata A."/>
            <person name="Worley K.C."/>
            <person name="Xie Q."/>
            <person name="Ylla G."/>
            <person name="Poulsen M."/>
            <person name="Gibbs R.A."/>
            <person name="Schal C."/>
            <person name="Richards S."/>
            <person name="Belles X."/>
            <person name="Korb J."/>
            <person name="Bornberg-Bauer E."/>
        </authorList>
    </citation>
    <scope>NUCLEOTIDE SEQUENCE [LARGE SCALE GENOMIC DNA]</scope>
    <source>
        <tissue evidence="4">Whole body</tissue>
    </source>
</reference>
<dbReference type="InParanoid" id="A0A2J7QLW7"/>
<accession>A0A2J7QLW7</accession>
<dbReference type="EMBL" id="NEVH01013241">
    <property type="protein sequence ID" value="PNF29572.1"/>
    <property type="molecule type" value="Genomic_DNA"/>
</dbReference>
<sequence length="339" mass="39533">MQEKSQDFRYEVLEGPLVERFRAANQTFEGDGIIKVWPPGCAMFAEYRNYADRVRRLAVREDDVWVVTYPKSGTTWMQEMVWLLVNNLDYKTARSILQTERSPYLEIGCWVTEAARTKANIGDSVREVEMLKSPRCIKTHLPLQMLPEQLWTVRPKIIYVARDAKDVAVSYYHHHRLFFGYAGSSEDFFEALLAEIVPYGSVWDHILDFWKLRHEPNVMFTTYEEMKKDLPGVVKQTADFLNCTLNSEEMKQLCDHLSFESMKNNPSVSHEIEVAKLRGMQTNINGEIQPFMRKGEVGSWKQDITPEIEKKINLYTKMKLADTDYVLPFTKENCTAKMK</sequence>
<organism evidence="4 5">
    <name type="scientific">Cryptotermes secundus</name>
    <dbReference type="NCBI Taxonomy" id="105785"/>
    <lineage>
        <taxon>Eukaryota</taxon>
        <taxon>Metazoa</taxon>
        <taxon>Ecdysozoa</taxon>
        <taxon>Arthropoda</taxon>
        <taxon>Hexapoda</taxon>
        <taxon>Insecta</taxon>
        <taxon>Pterygota</taxon>
        <taxon>Neoptera</taxon>
        <taxon>Polyneoptera</taxon>
        <taxon>Dictyoptera</taxon>
        <taxon>Blattodea</taxon>
        <taxon>Blattoidea</taxon>
        <taxon>Termitoidae</taxon>
        <taxon>Kalotermitidae</taxon>
        <taxon>Cryptotermitinae</taxon>
        <taxon>Cryptotermes</taxon>
    </lineage>
</organism>
<protein>
    <submittedName>
        <fullName evidence="4">Sulfotransferase family cytosolic 1B member 1</fullName>
    </submittedName>
</protein>
<keyword evidence="5" id="KW-1185">Reference proteome</keyword>
<dbReference type="PANTHER" id="PTHR11783">
    <property type="entry name" value="SULFOTRANSFERASE SULT"/>
    <property type="match status" value="1"/>
</dbReference>